<proteinExistence type="predicted"/>
<dbReference type="OrthoDB" id="273181at2759"/>
<keyword evidence="2" id="KW-0904">Protein phosphatase</keyword>
<dbReference type="Gene3D" id="2.60.40.10">
    <property type="entry name" value="Immunoglobulins"/>
    <property type="match status" value="1"/>
</dbReference>
<dbReference type="InterPro" id="IPR000340">
    <property type="entry name" value="Dual-sp_phosphatase_cat-dom"/>
</dbReference>
<protein>
    <recommendedName>
        <fullName evidence="4">Tyrosine-protein phosphatase domain-containing protein</fullName>
    </recommendedName>
</protein>
<dbReference type="GO" id="GO:0019203">
    <property type="term" value="F:carbohydrate phosphatase activity"/>
    <property type="evidence" value="ECO:0007669"/>
    <property type="project" value="InterPro"/>
</dbReference>
<name>A0A8T2Q9I3_CERRI</name>
<dbReference type="CDD" id="cd02859">
    <property type="entry name" value="E_set_AMPKbeta_like_N"/>
    <property type="match status" value="1"/>
</dbReference>
<evidence type="ECO:0000259" key="4">
    <source>
        <dbReference type="PROSITE" id="PS50054"/>
    </source>
</evidence>
<evidence type="ECO:0000256" key="1">
    <source>
        <dbReference type="ARBA" id="ARBA00022801"/>
    </source>
</evidence>
<evidence type="ECO:0000256" key="2">
    <source>
        <dbReference type="ARBA" id="ARBA00022912"/>
    </source>
</evidence>
<dbReference type="PANTHER" id="PTHR47661:SF2">
    <property type="entry name" value="PHOSPHOGLUCAN PHOSPHATASE LSF1, CHLOROPLASTIC"/>
    <property type="match status" value="1"/>
</dbReference>
<dbReference type="InterPro" id="IPR032640">
    <property type="entry name" value="AMPK1_CBM"/>
</dbReference>
<dbReference type="GO" id="GO:0043036">
    <property type="term" value="C:starch grain"/>
    <property type="evidence" value="ECO:0007669"/>
    <property type="project" value="TreeGrafter"/>
</dbReference>
<feature type="domain" description="Tyrosine-protein phosphatase" evidence="4">
    <location>
        <begin position="314"/>
        <end position="470"/>
    </location>
</feature>
<dbReference type="SMART" id="SM00195">
    <property type="entry name" value="DSPc"/>
    <property type="match status" value="1"/>
</dbReference>
<evidence type="ECO:0000313" key="6">
    <source>
        <dbReference type="Proteomes" id="UP000825935"/>
    </source>
</evidence>
<organism evidence="5 6">
    <name type="scientific">Ceratopteris richardii</name>
    <name type="common">Triangle waterfern</name>
    <dbReference type="NCBI Taxonomy" id="49495"/>
    <lineage>
        <taxon>Eukaryota</taxon>
        <taxon>Viridiplantae</taxon>
        <taxon>Streptophyta</taxon>
        <taxon>Embryophyta</taxon>
        <taxon>Tracheophyta</taxon>
        <taxon>Polypodiopsida</taxon>
        <taxon>Polypodiidae</taxon>
        <taxon>Polypodiales</taxon>
        <taxon>Pteridineae</taxon>
        <taxon>Pteridaceae</taxon>
        <taxon>Parkerioideae</taxon>
        <taxon>Ceratopteris</taxon>
    </lineage>
</organism>
<comment type="caution">
    <text evidence="5">The sequence shown here is derived from an EMBL/GenBank/DDBJ whole genome shotgun (WGS) entry which is preliminary data.</text>
</comment>
<dbReference type="InterPro" id="IPR020422">
    <property type="entry name" value="TYR_PHOSPHATASE_DUAL_dom"/>
</dbReference>
<dbReference type="Proteomes" id="UP000825935">
    <property type="component" value="Chromosome 37"/>
</dbReference>
<dbReference type="PROSITE" id="PS50054">
    <property type="entry name" value="TYR_PHOSPHATASE_DUAL"/>
    <property type="match status" value="1"/>
</dbReference>
<dbReference type="AlphaFoldDB" id="A0A8T2Q9I3"/>
<dbReference type="InterPro" id="IPR013783">
    <property type="entry name" value="Ig-like_fold"/>
</dbReference>
<dbReference type="Pfam" id="PF00782">
    <property type="entry name" value="DSPc"/>
    <property type="match status" value="1"/>
</dbReference>
<reference evidence="5" key="1">
    <citation type="submission" date="2021-08" db="EMBL/GenBank/DDBJ databases">
        <title>WGS assembly of Ceratopteris richardii.</title>
        <authorList>
            <person name="Marchant D.B."/>
            <person name="Chen G."/>
            <person name="Jenkins J."/>
            <person name="Shu S."/>
            <person name="Leebens-Mack J."/>
            <person name="Grimwood J."/>
            <person name="Schmutz J."/>
            <person name="Soltis P."/>
            <person name="Soltis D."/>
            <person name="Chen Z.-H."/>
        </authorList>
    </citation>
    <scope>NUCLEOTIDE SEQUENCE</scope>
    <source>
        <strain evidence="5">Whitten #5841</strain>
        <tissue evidence="5">Leaf</tissue>
    </source>
</reference>
<dbReference type="GO" id="GO:0004721">
    <property type="term" value="F:phosphoprotein phosphatase activity"/>
    <property type="evidence" value="ECO:0007669"/>
    <property type="project" value="UniProtKB-KW"/>
</dbReference>
<dbReference type="SUPFAM" id="SSF52799">
    <property type="entry name" value="(Phosphotyrosine protein) phosphatases II"/>
    <property type="match status" value="1"/>
</dbReference>
<dbReference type="InterPro" id="IPR029021">
    <property type="entry name" value="Prot-tyrosine_phosphatase-like"/>
</dbReference>
<dbReference type="PANTHER" id="PTHR47661">
    <property type="entry name" value="PHOSPHOGLUCAN PHOSPHATASE LSF1, CHLOROPLASTIC"/>
    <property type="match status" value="1"/>
</dbReference>
<accession>A0A8T2Q9I3</accession>
<dbReference type="InterPro" id="IPR045204">
    <property type="entry name" value="DSP_laforin-like"/>
</dbReference>
<dbReference type="GO" id="GO:0005983">
    <property type="term" value="P:starch catabolic process"/>
    <property type="evidence" value="ECO:0007669"/>
    <property type="project" value="TreeGrafter"/>
</dbReference>
<evidence type="ECO:0000256" key="3">
    <source>
        <dbReference type="ARBA" id="ARBA00023277"/>
    </source>
</evidence>
<keyword evidence="6" id="KW-1185">Reference proteome</keyword>
<dbReference type="SUPFAM" id="SSF81296">
    <property type="entry name" value="E set domains"/>
    <property type="match status" value="1"/>
</dbReference>
<dbReference type="InterPro" id="IPR014756">
    <property type="entry name" value="Ig_E-set"/>
</dbReference>
<dbReference type="Gene3D" id="3.90.190.10">
    <property type="entry name" value="Protein tyrosine phosphatase superfamily"/>
    <property type="match status" value="1"/>
</dbReference>
<dbReference type="Pfam" id="PF16561">
    <property type="entry name" value="AMPK1_CBM"/>
    <property type="match status" value="1"/>
</dbReference>
<sequence>MGLMTGSVCAHRQLQQCSEVVTMRKKTCVFQERALLCSLSSYSSYWPSRQLKWPCSCRSRNRKLEFVTPVRALSFEQITAGNTYKINLNEYMLTLEKPLGIRFAQTADGIIYVEALAKNGNADNSRMIMVGDILKKTSAVFGDAMWDAEDFGRTMHAIRKRNGSVNLVLERPSTPPQIHLLLGEGGPAFNCGKVGFATWNGDNITTDPEIFGADARNEGFTGYSVFSSRFLRSKGLKSLARWKIVPNKMSGQLEFQKNGNAGKTQSYEIVTYFSDEETDGDVEWTHGNFPLEDYTLALKRSEKDLSYNHSLGMQITKITEDIFVGSCLQTVADAVTLTKEWGITAVMNLQCKNEQNNWNIDGESIKQKLQENGVLTLDFPIREVDSVDLRRKLPCGVAILYRLLRQGHRVYVTCTTGLDRSPACVIGYLHWIRDVALQDAFDFVQSMHRCGPDRPALVWATWDLVAMAEDGNHKGPVTHTVQFIWNHGCREGEDVLLVGDFKGEWNELIKATHAGGPKYIVDLRLPQGKYYYKFIVGGQWRHSHSLPTEVDKWGNVNNVIHIGGVATTNFNVPHRPHPKASTNIKVIERPLTEDERFTLAFAARRMAFSISPITFLPKS</sequence>
<dbReference type="CDD" id="cd14526">
    <property type="entry name" value="DSP_laforin-like"/>
    <property type="match status" value="1"/>
</dbReference>
<dbReference type="GO" id="GO:0009507">
    <property type="term" value="C:chloroplast"/>
    <property type="evidence" value="ECO:0007669"/>
    <property type="project" value="TreeGrafter"/>
</dbReference>
<evidence type="ECO:0000313" key="5">
    <source>
        <dbReference type="EMBL" id="KAH7280316.1"/>
    </source>
</evidence>
<dbReference type="EMBL" id="CM035442">
    <property type="protein sequence ID" value="KAH7280316.1"/>
    <property type="molecule type" value="Genomic_DNA"/>
</dbReference>
<gene>
    <name evidence="5" type="ORF">KP509_37G061000</name>
</gene>
<keyword evidence="1" id="KW-0378">Hydrolase</keyword>
<keyword evidence="3" id="KW-0119">Carbohydrate metabolism</keyword>
<dbReference type="OMA" id="GLHTCRP"/>